<accession>A0A7Y4GW17</accession>
<organism evidence="1 2">
    <name type="scientific">Bradyrhizobium australiense</name>
    <dbReference type="NCBI Taxonomy" id="2721161"/>
    <lineage>
        <taxon>Bacteria</taxon>
        <taxon>Pseudomonadati</taxon>
        <taxon>Pseudomonadota</taxon>
        <taxon>Alphaproteobacteria</taxon>
        <taxon>Hyphomicrobiales</taxon>
        <taxon>Nitrobacteraceae</taxon>
        <taxon>Bradyrhizobium</taxon>
    </lineage>
</organism>
<evidence type="ECO:0000313" key="1">
    <source>
        <dbReference type="EMBL" id="NOJ43030.1"/>
    </source>
</evidence>
<name>A0A7Y4GW17_9BRAD</name>
<dbReference type="AlphaFoldDB" id="A0A7Y4GW17"/>
<keyword evidence="2" id="KW-1185">Reference proteome</keyword>
<reference evidence="1 2" key="1">
    <citation type="submission" date="2020-03" db="EMBL/GenBank/DDBJ databases">
        <title>Bradyrhizobium diversity isolated from nodules of Indigofera sp.</title>
        <authorList>
            <person name="Klepa M."/>
            <person name="Helene L."/>
            <person name="Hungria M."/>
        </authorList>
    </citation>
    <scope>NUCLEOTIDE SEQUENCE [LARGE SCALE GENOMIC DNA]</scope>
    <source>
        <strain evidence="1 2">WSM 1791</strain>
    </source>
</reference>
<evidence type="ECO:0000313" key="2">
    <source>
        <dbReference type="Proteomes" id="UP000544122"/>
    </source>
</evidence>
<dbReference type="Proteomes" id="UP000544122">
    <property type="component" value="Unassembled WGS sequence"/>
</dbReference>
<proteinExistence type="predicted"/>
<dbReference type="RefSeq" id="WP_171582250.1">
    <property type="nucleotide sequence ID" value="NZ_JAAVLX010000009.1"/>
</dbReference>
<sequence length="57" mass="6640">MAETDAERYRQEAEECRKLAARAMSLHDKDAWLSLAADWMKLAENAAERRLRLFGDE</sequence>
<comment type="caution">
    <text evidence="1">The sequence shown here is derived from an EMBL/GenBank/DDBJ whole genome shotgun (WGS) entry which is preliminary data.</text>
</comment>
<dbReference type="EMBL" id="JAAVLX010000009">
    <property type="protein sequence ID" value="NOJ43030.1"/>
    <property type="molecule type" value="Genomic_DNA"/>
</dbReference>
<gene>
    <name evidence="1" type="ORF">HCN58_26215</name>
</gene>
<protein>
    <submittedName>
        <fullName evidence="1">Uncharacterized protein</fullName>
    </submittedName>
</protein>